<protein>
    <submittedName>
        <fullName evidence="3">Uncharacterized protein</fullName>
    </submittedName>
</protein>
<proteinExistence type="predicted"/>
<feature type="region of interest" description="Disordered" evidence="2">
    <location>
        <begin position="297"/>
        <end position="327"/>
    </location>
</feature>
<sequence length="510" mass="60090">MMKFNSQANEDFCASPHFFIAQGLKERGNSNLSKIRINNFKDQEQYFVKREKSFVLDCTNKLKLPKDYNSLYDKYMVNFLSKNSTLTDLKRAGIICKYQQDGNHLILFEHQQQQQRRNLNEFQDNVELLQKKRKKQQSLHNFQKLPEIPNIQEQREQNPLSNRSHKSSCEKLAQIKEQQSEKITNQSYEEKLHKLNESLSKEHKQKKVQSIIKISTKQKLNQINPNSYSKDSTQSSDQKQPNSKYISVSFRNRNQSSHQIGSYKIREQDQFNLKINPLYRKQINSTSQPRNLTHRINNSIENSPKSHAVNSFQQQNDSSLQQQIDSSQQLQINQSYLNLNNSSHHKNLSGQKNTQDFIKIYDNNTLPQSRYQLPNTTLKIQKFKLLSSFTNNKYSIPQPQIKTLVMQKKCNSSNISLNNINKEENSKQEEDVQALSKDEFQKMIQKYKQKIEKKLKINQDQNEENDQQVVQNQEQQSKIIEQDKLNKINDNLEEKSQINNETDNNKINIQ</sequence>
<name>Q22AM6_TETTS</name>
<organism evidence="3 4">
    <name type="scientific">Tetrahymena thermophila (strain SB210)</name>
    <dbReference type="NCBI Taxonomy" id="312017"/>
    <lineage>
        <taxon>Eukaryota</taxon>
        <taxon>Sar</taxon>
        <taxon>Alveolata</taxon>
        <taxon>Ciliophora</taxon>
        <taxon>Intramacronucleata</taxon>
        <taxon>Oligohymenophorea</taxon>
        <taxon>Hymenostomatida</taxon>
        <taxon>Tetrahymenina</taxon>
        <taxon>Tetrahymenidae</taxon>
        <taxon>Tetrahymena</taxon>
    </lineage>
</organism>
<dbReference type="GeneID" id="7836948"/>
<dbReference type="KEGG" id="tet:TTHERM_01193500"/>
<dbReference type="EMBL" id="GG662431">
    <property type="protein sequence ID" value="EAR82330.2"/>
    <property type="molecule type" value="Genomic_DNA"/>
</dbReference>
<evidence type="ECO:0000256" key="2">
    <source>
        <dbReference type="SAM" id="MobiDB-lite"/>
    </source>
</evidence>
<accession>Q22AM6</accession>
<dbReference type="InParanoid" id="Q22AM6"/>
<feature type="coiled-coil region" evidence="1">
    <location>
        <begin position="112"/>
        <end position="139"/>
    </location>
</feature>
<feature type="region of interest" description="Disordered" evidence="2">
    <location>
        <begin position="141"/>
        <end position="170"/>
    </location>
</feature>
<feature type="compositionally biased region" description="Low complexity" evidence="2">
    <location>
        <begin position="227"/>
        <end position="240"/>
    </location>
</feature>
<reference evidence="4" key="1">
    <citation type="journal article" date="2006" name="PLoS Biol.">
        <title>Macronuclear genome sequence of the ciliate Tetrahymena thermophila, a model eukaryote.</title>
        <authorList>
            <person name="Eisen J.A."/>
            <person name="Coyne R.S."/>
            <person name="Wu M."/>
            <person name="Wu D."/>
            <person name="Thiagarajan M."/>
            <person name="Wortman J.R."/>
            <person name="Badger J.H."/>
            <person name="Ren Q."/>
            <person name="Amedeo P."/>
            <person name="Jones K.M."/>
            <person name="Tallon L.J."/>
            <person name="Delcher A.L."/>
            <person name="Salzberg S.L."/>
            <person name="Silva J.C."/>
            <person name="Haas B.J."/>
            <person name="Majoros W.H."/>
            <person name="Farzad M."/>
            <person name="Carlton J.M."/>
            <person name="Smith R.K. Jr."/>
            <person name="Garg J."/>
            <person name="Pearlman R.E."/>
            <person name="Karrer K.M."/>
            <person name="Sun L."/>
            <person name="Manning G."/>
            <person name="Elde N.C."/>
            <person name="Turkewitz A.P."/>
            <person name="Asai D.J."/>
            <person name="Wilkes D.E."/>
            <person name="Wang Y."/>
            <person name="Cai H."/>
            <person name="Collins K."/>
            <person name="Stewart B.A."/>
            <person name="Lee S.R."/>
            <person name="Wilamowska K."/>
            <person name="Weinberg Z."/>
            <person name="Ruzzo W.L."/>
            <person name="Wloga D."/>
            <person name="Gaertig J."/>
            <person name="Frankel J."/>
            <person name="Tsao C.-C."/>
            <person name="Gorovsky M.A."/>
            <person name="Keeling P.J."/>
            <person name="Waller R.F."/>
            <person name="Patron N.J."/>
            <person name="Cherry J.M."/>
            <person name="Stover N.A."/>
            <person name="Krieger C.J."/>
            <person name="del Toro C."/>
            <person name="Ryder H.F."/>
            <person name="Williamson S.C."/>
            <person name="Barbeau R.A."/>
            <person name="Hamilton E.P."/>
            <person name="Orias E."/>
        </authorList>
    </citation>
    <scope>NUCLEOTIDE SEQUENCE [LARGE SCALE GENOMIC DNA]</scope>
    <source>
        <strain evidence="4">SB210</strain>
    </source>
</reference>
<dbReference type="HOGENOM" id="CLU_588630_0_0_1"/>
<evidence type="ECO:0000313" key="3">
    <source>
        <dbReference type="EMBL" id="EAR82330.2"/>
    </source>
</evidence>
<keyword evidence="1" id="KW-0175">Coiled coil</keyword>
<feature type="compositionally biased region" description="Polar residues" evidence="2">
    <location>
        <begin position="497"/>
        <end position="510"/>
    </location>
</feature>
<dbReference type="AlphaFoldDB" id="Q22AM6"/>
<feature type="compositionally biased region" description="Low complexity" evidence="2">
    <location>
        <begin position="313"/>
        <end position="327"/>
    </location>
</feature>
<feature type="region of interest" description="Disordered" evidence="2">
    <location>
        <begin position="491"/>
        <end position="510"/>
    </location>
</feature>
<evidence type="ECO:0000256" key="1">
    <source>
        <dbReference type="SAM" id="Coils"/>
    </source>
</evidence>
<evidence type="ECO:0000313" key="4">
    <source>
        <dbReference type="Proteomes" id="UP000009168"/>
    </source>
</evidence>
<dbReference type="RefSeq" id="XP_001029993.2">
    <property type="nucleotide sequence ID" value="XM_001029993.2"/>
</dbReference>
<dbReference type="Proteomes" id="UP000009168">
    <property type="component" value="Unassembled WGS sequence"/>
</dbReference>
<feature type="compositionally biased region" description="Polar residues" evidence="2">
    <location>
        <begin position="297"/>
        <end position="312"/>
    </location>
</feature>
<keyword evidence="4" id="KW-1185">Reference proteome</keyword>
<feature type="region of interest" description="Disordered" evidence="2">
    <location>
        <begin position="216"/>
        <end position="243"/>
    </location>
</feature>
<gene>
    <name evidence="3" type="ORF">TTHERM_01193500</name>
</gene>